<dbReference type="EMBL" id="BKCP01000558">
    <property type="protein sequence ID" value="GER25865.1"/>
    <property type="molecule type" value="Genomic_DNA"/>
</dbReference>
<protein>
    <submittedName>
        <fullName evidence="2">DTW domain-containing protein</fullName>
    </submittedName>
</protein>
<organism evidence="2 3">
    <name type="scientific">Striga asiatica</name>
    <name type="common">Asiatic witchweed</name>
    <name type="synonym">Buchnera asiatica</name>
    <dbReference type="NCBI Taxonomy" id="4170"/>
    <lineage>
        <taxon>Eukaryota</taxon>
        <taxon>Viridiplantae</taxon>
        <taxon>Streptophyta</taxon>
        <taxon>Embryophyta</taxon>
        <taxon>Tracheophyta</taxon>
        <taxon>Spermatophyta</taxon>
        <taxon>Magnoliopsida</taxon>
        <taxon>eudicotyledons</taxon>
        <taxon>Gunneridae</taxon>
        <taxon>Pentapetalae</taxon>
        <taxon>asterids</taxon>
        <taxon>lamiids</taxon>
        <taxon>Lamiales</taxon>
        <taxon>Orobanchaceae</taxon>
        <taxon>Buchnereae</taxon>
        <taxon>Striga</taxon>
    </lineage>
</organism>
<gene>
    <name evidence="2" type="ORF">STAS_01478</name>
</gene>
<comment type="caution">
    <text evidence="2">The sequence shown here is derived from an EMBL/GenBank/DDBJ whole genome shotgun (WGS) entry which is preliminary data.</text>
</comment>
<reference evidence="3" key="1">
    <citation type="journal article" date="2019" name="Curr. Biol.">
        <title>Genome Sequence of Striga asiatica Provides Insight into the Evolution of Plant Parasitism.</title>
        <authorList>
            <person name="Yoshida S."/>
            <person name="Kim S."/>
            <person name="Wafula E.K."/>
            <person name="Tanskanen J."/>
            <person name="Kim Y.M."/>
            <person name="Honaas L."/>
            <person name="Yang Z."/>
            <person name="Spallek T."/>
            <person name="Conn C.E."/>
            <person name="Ichihashi Y."/>
            <person name="Cheong K."/>
            <person name="Cui S."/>
            <person name="Der J.P."/>
            <person name="Gundlach H."/>
            <person name="Jiao Y."/>
            <person name="Hori C."/>
            <person name="Ishida J.K."/>
            <person name="Kasahara H."/>
            <person name="Kiba T."/>
            <person name="Kim M.S."/>
            <person name="Koo N."/>
            <person name="Laohavisit A."/>
            <person name="Lee Y.H."/>
            <person name="Lumba S."/>
            <person name="McCourt P."/>
            <person name="Mortimer J.C."/>
            <person name="Mutuku J.M."/>
            <person name="Nomura T."/>
            <person name="Sasaki-Sekimoto Y."/>
            <person name="Seto Y."/>
            <person name="Wang Y."/>
            <person name="Wakatake T."/>
            <person name="Sakakibara H."/>
            <person name="Demura T."/>
            <person name="Yamaguchi S."/>
            <person name="Yoneyama K."/>
            <person name="Manabe R.I."/>
            <person name="Nelson D.C."/>
            <person name="Schulman A.H."/>
            <person name="Timko M.P."/>
            <person name="dePamphilis C.W."/>
            <person name="Choi D."/>
            <person name="Shirasu K."/>
        </authorList>
    </citation>
    <scope>NUCLEOTIDE SEQUENCE [LARGE SCALE GENOMIC DNA]</scope>
    <source>
        <strain evidence="3">cv. UVA1</strain>
    </source>
</reference>
<evidence type="ECO:0000256" key="1">
    <source>
        <dbReference type="SAM" id="MobiDB-lite"/>
    </source>
</evidence>
<name>A0A5A7NZA0_STRAF</name>
<feature type="region of interest" description="Disordered" evidence="1">
    <location>
        <begin position="1"/>
        <end position="40"/>
    </location>
</feature>
<sequence length="100" mass="11542">MYQDVTKRVTLQDQNFKASPMESPVEPIGDHPGDGGPRVPWMRLCASATPPPLQLRYPRPRKIILLHHPHERRRKLAAVPILSKCLRHCKTSIESYQFYS</sequence>
<evidence type="ECO:0000313" key="2">
    <source>
        <dbReference type="EMBL" id="GER25865.1"/>
    </source>
</evidence>
<dbReference type="Proteomes" id="UP000325081">
    <property type="component" value="Unassembled WGS sequence"/>
</dbReference>
<proteinExistence type="predicted"/>
<keyword evidence="3" id="KW-1185">Reference proteome</keyword>
<dbReference type="OrthoDB" id="408541at2759"/>
<dbReference type="AlphaFoldDB" id="A0A5A7NZA0"/>
<evidence type="ECO:0000313" key="3">
    <source>
        <dbReference type="Proteomes" id="UP000325081"/>
    </source>
</evidence>
<accession>A0A5A7NZA0</accession>